<proteinExistence type="predicted"/>
<dbReference type="RefSeq" id="WP_282302671.1">
    <property type="nucleotide sequence ID" value="NZ_CP124619.1"/>
</dbReference>
<keyword evidence="1" id="KW-0328">Glycosyltransferase</keyword>
<organism evidence="1 2">
    <name type="scientific">Tropicibacter oceani</name>
    <dbReference type="NCBI Taxonomy" id="3058420"/>
    <lineage>
        <taxon>Bacteria</taxon>
        <taxon>Pseudomonadati</taxon>
        <taxon>Pseudomonadota</taxon>
        <taxon>Alphaproteobacteria</taxon>
        <taxon>Rhodobacterales</taxon>
        <taxon>Roseobacteraceae</taxon>
        <taxon>Tropicibacter</taxon>
    </lineage>
</organism>
<evidence type="ECO:0000313" key="2">
    <source>
        <dbReference type="Proteomes" id="UP001241605"/>
    </source>
</evidence>
<dbReference type="EMBL" id="CP124619">
    <property type="protein sequence ID" value="WGW06048.1"/>
    <property type="molecule type" value="Genomic_DNA"/>
</dbReference>
<geneLocation type="plasmid" evidence="1 2">
    <name>unnamed3</name>
</geneLocation>
<accession>A0ABY8QQ69</accession>
<keyword evidence="2" id="KW-1185">Reference proteome</keyword>
<protein>
    <submittedName>
        <fullName evidence="1">Glycosyltransferase</fullName>
        <ecNumber evidence="1">2.4.-.-</ecNumber>
    </submittedName>
</protein>
<dbReference type="SUPFAM" id="SSF53756">
    <property type="entry name" value="UDP-Glycosyltransferase/glycogen phosphorylase"/>
    <property type="match status" value="1"/>
</dbReference>
<sequence length="496" mass="55052">MRILYFNWVDYLDDEARGGGVSVYQRNLMAALADMPGVEASFLCSGVSHDFPRGGAPRWEQIRHGPDQDRARRFEIVNSAVLAPAHHGFGSAAQLSDPATEAVFADFIEQTGPYDVIHFNTLEGLPASVLALCARWPQMRVILSLHNYYPFCPQVNLWHQERETCGDFDEGRKCVHCLPHVHDSRHLRLSGGLAYRLKLAGLTPGTWTFDQAYGWTMRIGGRAARLVARLRGARRSRRGGRPGQLRAVAPPDGAPFAARRAQIVDLINRHCHAVLGVSDAVCRLAQGFGVTETLLHTSYIGTREASAWAQTTPRRFPIAEDGTLRLAYLGYMRRDKGFYFLLHALETMPPELASRLRLEVAARRSDRATMDRLSELSSKLAELTHADGYAHDDLDRLLGAVDVGLVPVLWHDNLPQVAIEMHARHIPLLCADMGGAPELGRCPDMTFAPGDIAGFHDRIAALLNGEVDFDAYWQGAMPPVEMSAHLDDLMAHYRAL</sequence>
<reference evidence="1 2" key="1">
    <citation type="submission" date="2023-05" db="EMBL/GenBank/DDBJ databases">
        <title>YMD87, complete Genome.</title>
        <authorList>
            <person name="Zhang J."/>
            <person name="Xu X."/>
        </authorList>
    </citation>
    <scope>NUCLEOTIDE SEQUENCE [LARGE SCALE GENOMIC DNA]</scope>
    <source>
        <strain evidence="1 2">YMD87</strain>
        <plasmid evidence="1 2">unnamed3</plasmid>
    </source>
</reference>
<name>A0ABY8QQ69_9RHOB</name>
<keyword evidence="1" id="KW-0614">Plasmid</keyword>
<gene>
    <name evidence="1" type="ORF">QF118_19755</name>
</gene>
<dbReference type="Pfam" id="PF13692">
    <property type="entry name" value="Glyco_trans_1_4"/>
    <property type="match status" value="1"/>
</dbReference>
<dbReference type="Gene3D" id="3.40.50.2000">
    <property type="entry name" value="Glycogen Phosphorylase B"/>
    <property type="match status" value="2"/>
</dbReference>
<dbReference type="EC" id="2.4.-.-" evidence="1"/>
<keyword evidence="1" id="KW-0808">Transferase</keyword>
<evidence type="ECO:0000313" key="1">
    <source>
        <dbReference type="EMBL" id="WGW06048.1"/>
    </source>
</evidence>
<dbReference type="GO" id="GO:0016757">
    <property type="term" value="F:glycosyltransferase activity"/>
    <property type="evidence" value="ECO:0007669"/>
    <property type="project" value="UniProtKB-KW"/>
</dbReference>
<dbReference type="Proteomes" id="UP001241605">
    <property type="component" value="Plasmid unnamed3"/>
</dbReference>